<evidence type="ECO:0000259" key="2">
    <source>
        <dbReference type="Pfam" id="PF02492"/>
    </source>
</evidence>
<evidence type="ECO:0000313" key="5">
    <source>
        <dbReference type="Proteomes" id="UP000253940"/>
    </source>
</evidence>
<evidence type="ECO:0000259" key="3">
    <source>
        <dbReference type="Pfam" id="PF07683"/>
    </source>
</evidence>
<dbReference type="RefSeq" id="WP_114899038.1">
    <property type="nucleotide sequence ID" value="NZ_CP031222.1"/>
</dbReference>
<accession>A0A345P6L9</accession>
<name>A0A345P6L9_9GAMM</name>
<dbReference type="Pfam" id="PF07683">
    <property type="entry name" value="CobW_C"/>
    <property type="match status" value="1"/>
</dbReference>
<proteinExistence type="predicted"/>
<dbReference type="EMBL" id="CP031222">
    <property type="protein sequence ID" value="AXI02928.1"/>
    <property type="molecule type" value="Genomic_DNA"/>
</dbReference>
<protein>
    <submittedName>
        <fullName evidence="4">GTP-binding protein</fullName>
    </submittedName>
</protein>
<dbReference type="InterPro" id="IPR003495">
    <property type="entry name" value="CobW/HypB/UreG_nucleotide-bd"/>
</dbReference>
<dbReference type="Proteomes" id="UP000253940">
    <property type="component" value="Chromosome"/>
</dbReference>
<evidence type="ECO:0000313" key="4">
    <source>
        <dbReference type="EMBL" id="AXI02928.1"/>
    </source>
</evidence>
<feature type="domain" description="CobW C-terminal" evidence="3">
    <location>
        <begin position="263"/>
        <end position="351"/>
    </location>
</feature>
<dbReference type="Gene3D" id="3.40.50.300">
    <property type="entry name" value="P-loop containing nucleotide triphosphate hydrolases"/>
    <property type="match status" value="1"/>
</dbReference>
<dbReference type="GO" id="GO:0005737">
    <property type="term" value="C:cytoplasm"/>
    <property type="evidence" value="ECO:0007669"/>
    <property type="project" value="TreeGrafter"/>
</dbReference>
<dbReference type="PANTHER" id="PTHR13748">
    <property type="entry name" value="COBW-RELATED"/>
    <property type="match status" value="1"/>
</dbReference>
<dbReference type="InterPro" id="IPR011629">
    <property type="entry name" value="CobW-like_C"/>
</dbReference>
<dbReference type="Pfam" id="PF02492">
    <property type="entry name" value="cobW"/>
    <property type="match status" value="1"/>
</dbReference>
<dbReference type="InterPro" id="IPR027417">
    <property type="entry name" value="P-loop_NTPase"/>
</dbReference>
<dbReference type="InterPro" id="IPR051316">
    <property type="entry name" value="Zinc-reg_GTPase_activator"/>
</dbReference>
<organism evidence="4 5">
    <name type="scientific">Aquirhabdus parva</name>
    <dbReference type="NCBI Taxonomy" id="2283318"/>
    <lineage>
        <taxon>Bacteria</taxon>
        <taxon>Pseudomonadati</taxon>
        <taxon>Pseudomonadota</taxon>
        <taxon>Gammaproteobacteria</taxon>
        <taxon>Moraxellales</taxon>
        <taxon>Moraxellaceae</taxon>
        <taxon>Aquirhabdus</taxon>
    </lineage>
</organism>
<feature type="domain" description="CobW/HypB/UreG nucleotide-binding" evidence="2">
    <location>
        <begin position="16"/>
        <end position="191"/>
    </location>
</feature>
<dbReference type="OrthoDB" id="9808822at2"/>
<reference evidence="4 5" key="1">
    <citation type="submission" date="2018-07" db="EMBL/GenBank/DDBJ databases">
        <title>Genome sequencing of Moraxellaceae gen. HYN0046.</title>
        <authorList>
            <person name="Kim M."/>
            <person name="Yi H."/>
        </authorList>
    </citation>
    <scope>NUCLEOTIDE SEQUENCE [LARGE SCALE GENOMIC DNA]</scope>
    <source>
        <strain evidence="4 5">HYN0046</strain>
    </source>
</reference>
<dbReference type="PANTHER" id="PTHR13748:SF46">
    <property type="entry name" value="ZINC CHAPERONE YEIR"/>
    <property type="match status" value="1"/>
</dbReference>
<dbReference type="AlphaFoldDB" id="A0A345P6L9"/>
<dbReference type="SUPFAM" id="SSF52540">
    <property type="entry name" value="P-loop containing nucleoside triphosphate hydrolases"/>
    <property type="match status" value="1"/>
</dbReference>
<dbReference type="KEGG" id="mbah:HYN46_08810"/>
<gene>
    <name evidence="4" type="ORF">HYN46_08810</name>
</gene>
<keyword evidence="5" id="KW-1185">Reference proteome</keyword>
<dbReference type="CDD" id="cd03112">
    <property type="entry name" value="CobW-like"/>
    <property type="match status" value="1"/>
</dbReference>
<evidence type="ECO:0000256" key="1">
    <source>
        <dbReference type="ARBA" id="ARBA00045658"/>
    </source>
</evidence>
<sequence length="353" mass="39446">MTSISPVQSLIADRVPTHVITGFLGAGKTTLLKHLLSQKPADENWAILVNEFGQIGLDGALLEAEAGVSIYEVAGGCLCCTSQLPMQVGLARLLTKAKPTRLFIEPTGLGHPLQLIEQLTEPHWSRALDLRAVVCVVDGTRLLDERLTSHETYQAQWALADVLSISHHAQMSDADQTQLKKMLDDLAKKNAIAPVIYKVNQGQLDLDDIDMPRRANRQTRRSLLHLAPPKTASLINDPTAQEEQEVMLPYHYHEQALAQSVGGWRLPAEWQFNRDQLLTWLLSMQGWLRIKGVVHVQNHALEARGEWLALNLIPGKISFTSHTGHDDNRLEIITQPDVDWERYEQALMACRVA</sequence>
<comment type="function">
    <text evidence="1">Zinc chaperone that directly transfers zinc cofactor to target proteins, thereby activating them. Zinc is transferred from the CXCC motif in the GTPase domain to the zinc binding site in target proteins in a process requiring GTP hydrolysis.</text>
</comment>